<dbReference type="AlphaFoldDB" id="A0A4Q2JIZ4"/>
<dbReference type="Proteomes" id="UP000292935">
    <property type="component" value="Unassembled WGS sequence"/>
</dbReference>
<organism evidence="7 8">
    <name type="scientific">Agromyces fucosus</name>
    <dbReference type="NCBI Taxonomy" id="41985"/>
    <lineage>
        <taxon>Bacteria</taxon>
        <taxon>Bacillati</taxon>
        <taxon>Actinomycetota</taxon>
        <taxon>Actinomycetes</taxon>
        <taxon>Micrococcales</taxon>
        <taxon>Microbacteriaceae</taxon>
        <taxon>Agromyces</taxon>
    </lineage>
</organism>
<dbReference type="SUPFAM" id="SSF53850">
    <property type="entry name" value="Periplasmic binding protein-like II"/>
    <property type="match status" value="1"/>
</dbReference>
<dbReference type="OrthoDB" id="3388207at2"/>
<gene>
    <name evidence="7" type="ORF">ESP57_14460</name>
</gene>
<reference evidence="7 8" key="1">
    <citation type="submission" date="2019-01" db="EMBL/GenBank/DDBJ databases">
        <authorList>
            <person name="Li J."/>
        </authorList>
    </citation>
    <scope>NUCLEOTIDE SEQUENCE [LARGE SCALE GENOMIC DNA]</scope>
    <source>
        <strain evidence="7 8">CCUG 35506</strain>
    </source>
</reference>
<feature type="region of interest" description="Disordered" evidence="5">
    <location>
        <begin position="225"/>
        <end position="295"/>
    </location>
</feature>
<dbReference type="CDD" id="cd05466">
    <property type="entry name" value="PBP2_LTTR_substrate"/>
    <property type="match status" value="1"/>
</dbReference>
<keyword evidence="4" id="KW-0804">Transcription</keyword>
<evidence type="ECO:0000256" key="3">
    <source>
        <dbReference type="ARBA" id="ARBA00023125"/>
    </source>
</evidence>
<comment type="caution">
    <text evidence="7">The sequence shown here is derived from an EMBL/GenBank/DDBJ whole genome shotgun (WGS) entry which is preliminary data.</text>
</comment>
<feature type="domain" description="LysR substrate-binding" evidence="6">
    <location>
        <begin position="71"/>
        <end position="155"/>
    </location>
</feature>
<feature type="domain" description="LysR substrate-binding" evidence="6">
    <location>
        <begin position="160"/>
        <end position="226"/>
    </location>
</feature>
<feature type="compositionally biased region" description="Basic and acidic residues" evidence="5">
    <location>
        <begin position="251"/>
        <end position="266"/>
    </location>
</feature>
<keyword evidence="2" id="KW-0805">Transcription regulation</keyword>
<dbReference type="EMBL" id="SDPO01000003">
    <property type="protein sequence ID" value="RXZ47732.1"/>
    <property type="molecule type" value="Genomic_DNA"/>
</dbReference>
<evidence type="ECO:0000256" key="1">
    <source>
        <dbReference type="ARBA" id="ARBA00009437"/>
    </source>
</evidence>
<evidence type="ECO:0000256" key="5">
    <source>
        <dbReference type="SAM" id="MobiDB-lite"/>
    </source>
</evidence>
<evidence type="ECO:0000313" key="8">
    <source>
        <dbReference type="Proteomes" id="UP000292935"/>
    </source>
</evidence>
<evidence type="ECO:0000259" key="6">
    <source>
        <dbReference type="Pfam" id="PF03466"/>
    </source>
</evidence>
<feature type="compositionally biased region" description="Low complexity" evidence="5">
    <location>
        <begin position="276"/>
        <end position="287"/>
    </location>
</feature>
<dbReference type="PANTHER" id="PTHR30346:SF0">
    <property type="entry name" value="HCA OPERON TRANSCRIPTIONAL ACTIVATOR HCAR"/>
    <property type="match status" value="1"/>
</dbReference>
<keyword evidence="3" id="KW-0238">DNA-binding</keyword>
<dbReference type="InterPro" id="IPR005119">
    <property type="entry name" value="LysR_subst-bd"/>
</dbReference>
<evidence type="ECO:0000256" key="2">
    <source>
        <dbReference type="ARBA" id="ARBA00023015"/>
    </source>
</evidence>
<dbReference type="GO" id="GO:0003700">
    <property type="term" value="F:DNA-binding transcription factor activity"/>
    <property type="evidence" value="ECO:0007669"/>
    <property type="project" value="TreeGrafter"/>
</dbReference>
<evidence type="ECO:0000313" key="7">
    <source>
        <dbReference type="EMBL" id="RXZ47732.1"/>
    </source>
</evidence>
<comment type="similarity">
    <text evidence="1">Belongs to the LysR transcriptional regulatory family.</text>
</comment>
<keyword evidence="8" id="KW-1185">Reference proteome</keyword>
<dbReference type="PANTHER" id="PTHR30346">
    <property type="entry name" value="TRANSCRIPTIONAL DUAL REGULATOR HCAR-RELATED"/>
    <property type="match status" value="1"/>
</dbReference>
<dbReference type="Gene3D" id="3.40.190.10">
    <property type="entry name" value="Periplasmic binding protein-like II"/>
    <property type="match status" value="4"/>
</dbReference>
<dbReference type="GO" id="GO:0003677">
    <property type="term" value="F:DNA binding"/>
    <property type="evidence" value="ECO:0007669"/>
    <property type="project" value="UniProtKB-KW"/>
</dbReference>
<proteinExistence type="inferred from homology"/>
<evidence type="ECO:0000256" key="4">
    <source>
        <dbReference type="ARBA" id="ARBA00023163"/>
    </source>
</evidence>
<dbReference type="Pfam" id="PF03466">
    <property type="entry name" value="LysR_substrate"/>
    <property type="match status" value="2"/>
</dbReference>
<name>A0A4Q2JIZ4_9MICO</name>
<sequence>MPSFLAAVSAFMVWEFFDLLTPSPYPVSPLPPTGRPVGHRLRWEQAEHGRIGTGAEVTLRLRYVAGVSPSKWLRVWNDLRPDLPLEAIVVEESAQLDAVVAGEADIAFVRLPVETEGMHAVALWEELAVVVLPKEHPLADAESLTLADLEGETLAPVQPDPAMTIELVAAGTGHAILPHSVARLHRRKDVVAIPVTDAPPTQISLLWPRERDDADIQQFVAVVRGRGAKSSRGSADDPPPIKPAKAAKLAAAERRAAAAKSGEGKGKGKKGGAKGGRPAPRTGAGAKQRSRRRGR</sequence>
<protein>
    <submittedName>
        <fullName evidence="7">LysR family transcriptional regulator</fullName>
    </submittedName>
</protein>
<dbReference type="GO" id="GO:0032993">
    <property type="term" value="C:protein-DNA complex"/>
    <property type="evidence" value="ECO:0007669"/>
    <property type="project" value="TreeGrafter"/>
</dbReference>
<accession>A0A4Q2JIZ4</accession>